<sequence length="159" mass="17515">MTSPTPLPAVTMDRIAEVMREYDVELWRDPDDDRFARAILNDLQVLWALLDSVLIVRADAPTGVPSKQSDPTLHLAAMFQNCSAVGTKALVVDTEDNLIVRTEAEVQIFSGATDEQLKVSLKDAVDKVMSAHPSIVQAADQILKERRGEENSAQESPEN</sequence>
<dbReference type="RefSeq" id="WP_092286085.1">
    <property type="nucleotide sequence ID" value="NZ_FOPJ01000009.1"/>
</dbReference>
<evidence type="ECO:0000313" key="2">
    <source>
        <dbReference type="Proteomes" id="UP000199065"/>
    </source>
</evidence>
<keyword evidence="2" id="KW-1185">Reference proteome</keyword>
<dbReference type="OrthoDB" id="4423019at2"/>
<organism evidence="1 2">
    <name type="scientific">Corynebacterium spheniscorum</name>
    <dbReference type="NCBI Taxonomy" id="185761"/>
    <lineage>
        <taxon>Bacteria</taxon>
        <taxon>Bacillati</taxon>
        <taxon>Actinomycetota</taxon>
        <taxon>Actinomycetes</taxon>
        <taxon>Mycobacteriales</taxon>
        <taxon>Corynebacteriaceae</taxon>
        <taxon>Corynebacterium</taxon>
    </lineage>
</organism>
<protein>
    <recommendedName>
        <fullName evidence="3">Sensory transduction regulator</fullName>
    </recommendedName>
</protein>
<dbReference type="Proteomes" id="UP000199065">
    <property type="component" value="Unassembled WGS sequence"/>
</dbReference>
<proteinExistence type="predicted"/>
<reference evidence="1 2" key="1">
    <citation type="submission" date="2016-10" db="EMBL/GenBank/DDBJ databases">
        <authorList>
            <person name="de Groot N.N."/>
        </authorList>
    </citation>
    <scope>NUCLEOTIDE SEQUENCE [LARGE SCALE GENOMIC DNA]</scope>
    <source>
        <strain>J11</strain>
        <strain evidence="2">PG 39</strain>
    </source>
</reference>
<dbReference type="AlphaFoldDB" id="A0A1I2TLD6"/>
<evidence type="ECO:0008006" key="3">
    <source>
        <dbReference type="Google" id="ProtNLM"/>
    </source>
</evidence>
<dbReference type="EMBL" id="FOPJ01000009">
    <property type="protein sequence ID" value="SFG65744.1"/>
    <property type="molecule type" value="Genomic_DNA"/>
</dbReference>
<name>A0A1I2TLD6_9CORY</name>
<accession>A0A1I2TLD6</accession>
<gene>
    <name evidence="1" type="ORF">SAMN05660282_01533</name>
</gene>
<evidence type="ECO:0000313" key="1">
    <source>
        <dbReference type="EMBL" id="SFG65744.1"/>
    </source>
</evidence>
<dbReference type="STRING" id="185761.SAMN05660282_01533"/>